<organism evidence="3 4">
    <name type="scientific">Metarhizium album (strain ARSEF 1941)</name>
    <dbReference type="NCBI Taxonomy" id="1081103"/>
    <lineage>
        <taxon>Eukaryota</taxon>
        <taxon>Fungi</taxon>
        <taxon>Dikarya</taxon>
        <taxon>Ascomycota</taxon>
        <taxon>Pezizomycotina</taxon>
        <taxon>Sordariomycetes</taxon>
        <taxon>Hypocreomycetidae</taxon>
        <taxon>Hypocreales</taxon>
        <taxon>Clavicipitaceae</taxon>
        <taxon>Metarhizium</taxon>
    </lineage>
</organism>
<gene>
    <name evidence="3" type="ORF">MAM_01886</name>
</gene>
<protein>
    <submittedName>
        <fullName evidence="3">Uncharacterized protein</fullName>
    </submittedName>
</protein>
<reference evidence="3 4" key="1">
    <citation type="journal article" date="2014" name="Proc. Natl. Acad. Sci. U.S.A.">
        <title>Trajectory and genomic determinants of fungal-pathogen speciation and host adaptation.</title>
        <authorList>
            <person name="Hu X."/>
            <person name="Xiao G."/>
            <person name="Zheng P."/>
            <person name="Shang Y."/>
            <person name="Su Y."/>
            <person name="Zhang X."/>
            <person name="Liu X."/>
            <person name="Zhan S."/>
            <person name="St Leger R.J."/>
            <person name="Wang C."/>
        </authorList>
    </citation>
    <scope>NUCLEOTIDE SEQUENCE [LARGE SCALE GENOMIC DNA]</scope>
    <source>
        <strain evidence="3 4">ARSEF 1941</strain>
    </source>
</reference>
<feature type="region of interest" description="Disordered" evidence="1">
    <location>
        <begin position="194"/>
        <end position="219"/>
    </location>
</feature>
<evidence type="ECO:0000256" key="1">
    <source>
        <dbReference type="SAM" id="MobiDB-lite"/>
    </source>
</evidence>
<feature type="transmembrane region" description="Helical" evidence="2">
    <location>
        <begin position="60"/>
        <end position="87"/>
    </location>
</feature>
<dbReference type="GeneID" id="63736341"/>
<dbReference type="EMBL" id="AZHE01000003">
    <property type="protein sequence ID" value="KHN99962.1"/>
    <property type="molecule type" value="Genomic_DNA"/>
</dbReference>
<dbReference type="RefSeq" id="XP_040681028.1">
    <property type="nucleotide sequence ID" value="XM_040820685.1"/>
</dbReference>
<comment type="caution">
    <text evidence="3">The sequence shown here is derived from an EMBL/GenBank/DDBJ whole genome shotgun (WGS) entry which is preliminary data.</text>
</comment>
<proteinExistence type="predicted"/>
<keyword evidence="4" id="KW-1185">Reference proteome</keyword>
<name>A0A0B2X2J6_METAS</name>
<dbReference type="AlphaFoldDB" id="A0A0B2X2J6"/>
<dbReference type="Proteomes" id="UP000030816">
    <property type="component" value="Unassembled WGS sequence"/>
</dbReference>
<evidence type="ECO:0000313" key="3">
    <source>
        <dbReference type="EMBL" id="KHN99962.1"/>
    </source>
</evidence>
<evidence type="ECO:0000256" key="2">
    <source>
        <dbReference type="SAM" id="Phobius"/>
    </source>
</evidence>
<keyword evidence="2" id="KW-0472">Membrane</keyword>
<keyword evidence="2" id="KW-1133">Transmembrane helix</keyword>
<dbReference type="HOGENOM" id="CLU_1256290_0_0_1"/>
<accession>A0A0B2X2J6</accession>
<dbReference type="OrthoDB" id="5222624at2759"/>
<sequence>MTALKSDKVHGSSYFFDVPPGLRVETRSQSSPPHVVTAWKNIAMAHLSKRPLPDDQPPEFGIWVVVAIIAAIVVVSGVAAALVILVLKYRQPQSYSQLHHIDSQPSSAKLPKIAHDMTPRNVLYSVHEDQRRCMIRKSLADRRVEPLTCLHEEGRRVRPSSRSGNQSCQSHEAGSLVKDWKEFEAALRMDKSRSPMCHPSVMLSTHPPPARRAAEPFAP</sequence>
<evidence type="ECO:0000313" key="4">
    <source>
        <dbReference type="Proteomes" id="UP000030816"/>
    </source>
</evidence>
<keyword evidence="2" id="KW-0812">Transmembrane</keyword>